<dbReference type="Pfam" id="PF09485">
    <property type="entry name" value="CRISPR_Cse2"/>
    <property type="match status" value="1"/>
</dbReference>
<dbReference type="NCBIfam" id="TIGR02548">
    <property type="entry name" value="casB_cse2"/>
    <property type="match status" value="1"/>
</dbReference>
<proteinExistence type="predicted"/>
<gene>
    <name evidence="1" type="primary">casB</name>
    <name evidence="1" type="ORF">M5J20_08885</name>
</gene>
<organism evidence="1 2">
    <name type="scientific">Corynebacterium stercoris</name>
    <dbReference type="NCBI Taxonomy" id="2943490"/>
    <lineage>
        <taxon>Bacteria</taxon>
        <taxon>Bacillati</taxon>
        <taxon>Actinomycetota</taxon>
        <taxon>Actinomycetes</taxon>
        <taxon>Mycobacteriales</taxon>
        <taxon>Corynebacteriaceae</taxon>
        <taxon>Corynebacterium</taxon>
    </lineage>
</organism>
<dbReference type="InterPro" id="IPR038287">
    <property type="entry name" value="Cse2_sf"/>
</dbReference>
<keyword evidence="2" id="KW-1185">Reference proteome</keyword>
<sequence>MTQPSVPPSGGPLWKSVARTVDKLQRDYLNNPYGRDGSDARAALAELRKASAFEPADNPMGLQKIIGLLNPPLNEDFMGRGEKPSASEVALYRSLSLFGVHMQSAKKPMHTSDVSFAQACGQLMPRTDSKSFKHRFDALQLATDDASRAVHLRSLVSLLRSYELAFDYGRFSEDLRALVNPNRKPGVLLRWGRDFARGARQLYDAQPPEDLDTTTNTN</sequence>
<dbReference type="CDD" id="cd09731">
    <property type="entry name" value="Cse2_I-E"/>
    <property type="match status" value="1"/>
</dbReference>
<evidence type="ECO:0000313" key="2">
    <source>
        <dbReference type="Proteomes" id="UP001204000"/>
    </source>
</evidence>
<dbReference type="InterPro" id="IPR013382">
    <property type="entry name" value="CRISPR-assoc_prot_Cse2"/>
</dbReference>
<name>A0ABT1G2P0_9CORY</name>
<dbReference type="RefSeq" id="WP_253578694.1">
    <property type="nucleotide sequence ID" value="NZ_JAMFTQ010000012.1"/>
</dbReference>
<dbReference type="EMBL" id="JAMFTQ010000012">
    <property type="protein sequence ID" value="MCP1388298.1"/>
    <property type="molecule type" value="Genomic_DNA"/>
</dbReference>
<dbReference type="Proteomes" id="UP001204000">
    <property type="component" value="Unassembled WGS sequence"/>
</dbReference>
<comment type="caution">
    <text evidence="1">The sequence shown here is derived from an EMBL/GenBank/DDBJ whole genome shotgun (WGS) entry which is preliminary data.</text>
</comment>
<reference evidence="1" key="1">
    <citation type="submission" date="2022-05" db="EMBL/GenBank/DDBJ databases">
        <title>Corynebacterium sp. TA-R-1 sp. nov., isolated from human feces.</title>
        <authorList>
            <person name="Shamsuzzaman M."/>
            <person name="Dahal R.H."/>
        </authorList>
    </citation>
    <scope>NUCLEOTIDE SEQUENCE</scope>
    <source>
        <strain evidence="1">TA-R-1</strain>
    </source>
</reference>
<dbReference type="Gene3D" id="1.10.520.40">
    <property type="entry name" value="CRISPR-associated protein Cse2"/>
    <property type="match status" value="1"/>
</dbReference>
<protein>
    <submittedName>
        <fullName evidence="1">Type I-E CRISPR-associated protein Cse2/CasB</fullName>
    </submittedName>
</protein>
<evidence type="ECO:0000313" key="1">
    <source>
        <dbReference type="EMBL" id="MCP1388298.1"/>
    </source>
</evidence>
<accession>A0ABT1G2P0</accession>